<dbReference type="GO" id="GO:0005829">
    <property type="term" value="C:cytosol"/>
    <property type="evidence" value="ECO:0007669"/>
    <property type="project" value="TreeGrafter"/>
</dbReference>
<dbReference type="Gene3D" id="3.15.10.20">
    <property type="entry name" value="Activator of Hsp90 ATPase Aha1, N-terminal domain"/>
    <property type="match status" value="1"/>
</dbReference>
<dbReference type="EMBL" id="HG316454">
    <property type="protein sequence ID" value="CDF87656.1"/>
    <property type="molecule type" value="Genomic_DNA"/>
</dbReference>
<keyword evidence="4" id="KW-1185">Reference proteome</keyword>
<dbReference type="Proteomes" id="UP000019375">
    <property type="component" value="Unassembled WGS sequence"/>
</dbReference>
<dbReference type="SUPFAM" id="SSF103111">
    <property type="entry name" value="Activator of Hsp90 ATPase, Aha1"/>
    <property type="match status" value="1"/>
</dbReference>
<dbReference type="InterPro" id="IPR036338">
    <property type="entry name" value="Aha1"/>
</dbReference>
<gene>
    <name evidence="3" type="ORF">BN860_11452g</name>
</gene>
<accession>A0A8J2X8B7</accession>
<dbReference type="GO" id="GO:0001671">
    <property type="term" value="F:ATPase activator activity"/>
    <property type="evidence" value="ECO:0007669"/>
    <property type="project" value="InterPro"/>
</dbReference>
<dbReference type="AlphaFoldDB" id="A0A8J2X8B7"/>
<comment type="similarity">
    <text evidence="1">Belongs to the AHA1 family.</text>
</comment>
<dbReference type="InterPro" id="IPR015310">
    <property type="entry name" value="AHSA1-like_N"/>
</dbReference>
<dbReference type="GO" id="GO:0051087">
    <property type="term" value="F:protein-folding chaperone binding"/>
    <property type="evidence" value="ECO:0007669"/>
    <property type="project" value="InterPro"/>
</dbReference>
<dbReference type="Pfam" id="PF09229">
    <property type="entry name" value="Aha1_N"/>
    <property type="match status" value="1"/>
</dbReference>
<dbReference type="SMART" id="SM01000">
    <property type="entry name" value="Aha1_N"/>
    <property type="match status" value="1"/>
</dbReference>
<evidence type="ECO:0000256" key="1">
    <source>
        <dbReference type="ARBA" id="ARBA00006817"/>
    </source>
</evidence>
<protein>
    <submittedName>
        <fullName evidence="3">BN860_11452g1_1</fullName>
    </submittedName>
</protein>
<reference evidence="4" key="1">
    <citation type="journal article" date="2013" name="Genome Announc.">
        <title>Genome sequence of the food spoilage yeast Zygosaccharomyces bailii CLIB 213(T).</title>
        <authorList>
            <person name="Galeote V."/>
            <person name="Bigey F."/>
            <person name="Devillers H."/>
            <person name="Neuveglise C."/>
            <person name="Dequin S."/>
        </authorList>
    </citation>
    <scope>NUCLEOTIDE SEQUENCE [LARGE SCALE GENOMIC DNA]</scope>
    <source>
        <strain evidence="4">CLIB 213 / ATCC 58445 / CBS 680 / CCRC 21525 / NBRC 1098 / NCYC 1416 / NRRL Y-2227</strain>
    </source>
</reference>
<feature type="domain" description="Activator of Hsp90 ATPase AHSA1-like N-terminal" evidence="2">
    <location>
        <begin position="12"/>
        <end position="138"/>
    </location>
</feature>
<organism evidence="3 4">
    <name type="scientific">Zygosaccharomyces bailii (strain CLIB 213 / ATCC 58445 / CBS 680 / BCRC 21525 / NBRC 1098 / NCYC 1416 / NRRL Y-2227)</name>
    <dbReference type="NCBI Taxonomy" id="1333698"/>
    <lineage>
        <taxon>Eukaryota</taxon>
        <taxon>Fungi</taxon>
        <taxon>Dikarya</taxon>
        <taxon>Ascomycota</taxon>
        <taxon>Saccharomycotina</taxon>
        <taxon>Saccharomycetes</taxon>
        <taxon>Saccharomycetales</taxon>
        <taxon>Saccharomycetaceae</taxon>
        <taxon>Zygosaccharomyces</taxon>
    </lineage>
</organism>
<dbReference type="PANTHER" id="PTHR13009:SF15">
    <property type="entry name" value="HSP90 CO-CHAPERONE HCH1"/>
    <property type="match status" value="1"/>
</dbReference>
<name>A0A8J2X8B7_ZYGB2</name>
<dbReference type="GO" id="GO:0006457">
    <property type="term" value="P:protein folding"/>
    <property type="evidence" value="ECO:0007669"/>
    <property type="project" value="TreeGrafter"/>
</dbReference>
<evidence type="ECO:0000313" key="3">
    <source>
        <dbReference type="EMBL" id="CDF87656.1"/>
    </source>
</evidence>
<dbReference type="OrthoDB" id="567237at2759"/>
<evidence type="ECO:0000313" key="4">
    <source>
        <dbReference type="Proteomes" id="UP000019375"/>
    </source>
</evidence>
<sequence length="144" mass="16048">MVVNPNNWHWVDKNTLSWSQQYFEEKLPQLQVEDAGRRVVVTRVSNITGDSNVSQRKGKPICYFDLQIALEVAVLQGSDELASGSLNVPELAHDEKPEIRCSQGGFGEHQEIVETQFYPLLLAALLQYQPDLLEAHGSALGSSI</sequence>
<dbReference type="PANTHER" id="PTHR13009">
    <property type="entry name" value="HEAT SHOCK PROTEIN 90 HSP90 CO-CHAPERONE AHA-1"/>
    <property type="match status" value="1"/>
</dbReference>
<proteinExistence type="inferred from homology"/>
<evidence type="ECO:0000259" key="2">
    <source>
        <dbReference type="SMART" id="SM01000"/>
    </source>
</evidence>